<dbReference type="InterPro" id="IPR000792">
    <property type="entry name" value="Tscrpt_reg_LuxR_C"/>
</dbReference>
<dbReference type="SUPFAM" id="SSF46894">
    <property type="entry name" value="C-terminal effector domain of the bipartite response regulators"/>
    <property type="match status" value="1"/>
</dbReference>
<dbReference type="InterPro" id="IPR001789">
    <property type="entry name" value="Sig_transdc_resp-reg_receiver"/>
</dbReference>
<feature type="modified residue" description="4-aspartylphosphate" evidence="3">
    <location>
        <position position="54"/>
    </location>
</feature>
<evidence type="ECO:0000313" key="6">
    <source>
        <dbReference type="EMBL" id="SDL97022.1"/>
    </source>
</evidence>
<evidence type="ECO:0000256" key="2">
    <source>
        <dbReference type="ARBA" id="ARBA00023125"/>
    </source>
</evidence>
<dbReference type="SUPFAM" id="SSF52172">
    <property type="entry name" value="CheY-like"/>
    <property type="match status" value="1"/>
</dbReference>
<dbReference type="InterPro" id="IPR058245">
    <property type="entry name" value="NreC/VraR/RcsB-like_REC"/>
</dbReference>
<protein>
    <submittedName>
        <fullName evidence="6">DNA-binding response regulator, NarL/FixJ family, contains REC and HTH domains</fullName>
    </submittedName>
</protein>
<dbReference type="OrthoDB" id="9797341at2"/>
<dbReference type="CDD" id="cd06170">
    <property type="entry name" value="LuxR_C_like"/>
    <property type="match status" value="1"/>
</dbReference>
<gene>
    <name evidence="6" type="ORF">SAMN05421823_109166</name>
</gene>
<dbReference type="EMBL" id="FNFO01000009">
    <property type="protein sequence ID" value="SDL97022.1"/>
    <property type="molecule type" value="Genomic_DNA"/>
</dbReference>
<dbReference type="CDD" id="cd17535">
    <property type="entry name" value="REC_NarL-like"/>
    <property type="match status" value="1"/>
</dbReference>
<dbReference type="InterPro" id="IPR011006">
    <property type="entry name" value="CheY-like_superfamily"/>
</dbReference>
<reference evidence="6 7" key="1">
    <citation type="submission" date="2016-10" db="EMBL/GenBank/DDBJ databases">
        <authorList>
            <person name="de Groot N.N."/>
        </authorList>
    </citation>
    <scope>NUCLEOTIDE SEQUENCE [LARGE SCALE GENOMIC DNA]</scope>
    <source>
        <strain evidence="6 7">DSM 25186</strain>
    </source>
</reference>
<proteinExistence type="predicted"/>
<keyword evidence="7" id="KW-1185">Reference proteome</keyword>
<dbReference type="Proteomes" id="UP000198510">
    <property type="component" value="Unassembled WGS sequence"/>
</dbReference>
<dbReference type="PANTHER" id="PTHR43214:SF43">
    <property type="entry name" value="TWO-COMPONENT RESPONSE REGULATOR"/>
    <property type="match status" value="1"/>
</dbReference>
<dbReference type="SMART" id="SM00448">
    <property type="entry name" value="REC"/>
    <property type="match status" value="1"/>
</dbReference>
<organism evidence="6 7">
    <name type="scientific">Catalinimonas alkaloidigena</name>
    <dbReference type="NCBI Taxonomy" id="1075417"/>
    <lineage>
        <taxon>Bacteria</taxon>
        <taxon>Pseudomonadati</taxon>
        <taxon>Bacteroidota</taxon>
        <taxon>Cytophagia</taxon>
        <taxon>Cytophagales</taxon>
        <taxon>Catalimonadaceae</taxon>
        <taxon>Catalinimonas</taxon>
    </lineage>
</organism>
<feature type="domain" description="HTH luxR-type" evidence="4">
    <location>
        <begin position="138"/>
        <end position="203"/>
    </location>
</feature>
<dbReference type="SMART" id="SM00421">
    <property type="entry name" value="HTH_LUXR"/>
    <property type="match status" value="1"/>
</dbReference>
<dbReference type="PROSITE" id="PS50110">
    <property type="entry name" value="RESPONSE_REGULATORY"/>
    <property type="match status" value="1"/>
</dbReference>
<feature type="domain" description="Response regulatory" evidence="5">
    <location>
        <begin position="3"/>
        <end position="119"/>
    </location>
</feature>
<dbReference type="InterPro" id="IPR039420">
    <property type="entry name" value="WalR-like"/>
</dbReference>
<dbReference type="AlphaFoldDB" id="A0A1G9PDT2"/>
<evidence type="ECO:0000259" key="5">
    <source>
        <dbReference type="PROSITE" id="PS50110"/>
    </source>
</evidence>
<dbReference type="Pfam" id="PF00196">
    <property type="entry name" value="GerE"/>
    <property type="match status" value="1"/>
</dbReference>
<dbReference type="GO" id="GO:0003677">
    <property type="term" value="F:DNA binding"/>
    <property type="evidence" value="ECO:0007669"/>
    <property type="project" value="UniProtKB-KW"/>
</dbReference>
<dbReference type="InterPro" id="IPR016032">
    <property type="entry name" value="Sig_transdc_resp-reg_C-effctor"/>
</dbReference>
<accession>A0A1G9PDT2</accession>
<dbReference type="GO" id="GO:0006355">
    <property type="term" value="P:regulation of DNA-templated transcription"/>
    <property type="evidence" value="ECO:0007669"/>
    <property type="project" value="InterPro"/>
</dbReference>
<dbReference type="PANTHER" id="PTHR43214">
    <property type="entry name" value="TWO-COMPONENT RESPONSE REGULATOR"/>
    <property type="match status" value="1"/>
</dbReference>
<dbReference type="PROSITE" id="PS50043">
    <property type="entry name" value="HTH_LUXR_2"/>
    <property type="match status" value="1"/>
</dbReference>
<evidence type="ECO:0000259" key="4">
    <source>
        <dbReference type="PROSITE" id="PS50043"/>
    </source>
</evidence>
<keyword evidence="1 3" id="KW-0597">Phosphoprotein</keyword>
<sequence>MVNLGITDDHELVRRGLRDLLRPSERLRLCATWDSAVATQAGIEAARIEVLLLDVHLPDRRGPELCRVLKERHPTLHILGLSTYDQLIIVQEMMDAGAGGYLLKSTDLGEIETAVQTVCAGQAYLAPTLAERMSRLAREPRTLRLTRREQAILTLIGEEFTTREIGERLCITEKTVETHRAHLYQKLGVKNVAGLVREGILRGYIG</sequence>
<dbReference type="Gene3D" id="3.40.50.2300">
    <property type="match status" value="1"/>
</dbReference>
<dbReference type="PRINTS" id="PR00038">
    <property type="entry name" value="HTHLUXR"/>
</dbReference>
<evidence type="ECO:0000313" key="7">
    <source>
        <dbReference type="Proteomes" id="UP000198510"/>
    </source>
</evidence>
<dbReference type="STRING" id="1075417.SAMN05421823_109166"/>
<evidence type="ECO:0000256" key="1">
    <source>
        <dbReference type="ARBA" id="ARBA00022553"/>
    </source>
</evidence>
<keyword evidence="2 6" id="KW-0238">DNA-binding</keyword>
<dbReference type="RefSeq" id="WP_089685708.1">
    <property type="nucleotide sequence ID" value="NZ_FNFO01000009.1"/>
</dbReference>
<name>A0A1G9PDT2_9BACT</name>
<dbReference type="GO" id="GO:0000160">
    <property type="term" value="P:phosphorelay signal transduction system"/>
    <property type="evidence" value="ECO:0007669"/>
    <property type="project" value="InterPro"/>
</dbReference>
<evidence type="ECO:0000256" key="3">
    <source>
        <dbReference type="PROSITE-ProRule" id="PRU00169"/>
    </source>
</evidence>
<dbReference type="Pfam" id="PF00072">
    <property type="entry name" value="Response_reg"/>
    <property type="match status" value="1"/>
</dbReference>